<feature type="domain" description="Rhodanese" evidence="3">
    <location>
        <begin position="12"/>
        <end position="136"/>
    </location>
</feature>
<comment type="catalytic activity">
    <reaction evidence="2">
        <text>5-methylaminomethyl-2-thiouridine(34) in tRNA + selenophosphate + (2E)-geranyl diphosphate + H2O + H(+) = 5-methylaminomethyl-2-selenouridine(34) in tRNA + (2E)-thiogeraniol + phosphate + diphosphate</text>
        <dbReference type="Rhea" id="RHEA:42716"/>
        <dbReference type="Rhea" id="RHEA-COMP:10195"/>
        <dbReference type="Rhea" id="RHEA-COMP:10196"/>
        <dbReference type="ChEBI" id="CHEBI:15377"/>
        <dbReference type="ChEBI" id="CHEBI:15378"/>
        <dbReference type="ChEBI" id="CHEBI:16144"/>
        <dbReference type="ChEBI" id="CHEBI:33019"/>
        <dbReference type="ChEBI" id="CHEBI:43474"/>
        <dbReference type="ChEBI" id="CHEBI:58057"/>
        <dbReference type="ChEBI" id="CHEBI:74455"/>
        <dbReference type="ChEBI" id="CHEBI:82743"/>
        <dbReference type="ChEBI" id="CHEBI:143703"/>
        <dbReference type="EC" id="2.9.1.3"/>
    </reaction>
</comment>
<dbReference type="GO" id="GO:0002098">
    <property type="term" value="P:tRNA wobble uridine modification"/>
    <property type="evidence" value="ECO:0007669"/>
    <property type="project" value="UniProtKB-UniRule"/>
</dbReference>
<dbReference type="PANTHER" id="PTHR30401:SF0">
    <property type="entry name" value="TRNA 2-SELENOURIDINE SYNTHASE"/>
    <property type="match status" value="1"/>
</dbReference>
<dbReference type="InterPro" id="IPR001763">
    <property type="entry name" value="Rhodanese-like_dom"/>
</dbReference>
<dbReference type="CDD" id="cd01520">
    <property type="entry name" value="RHOD_YbbB"/>
    <property type="match status" value="1"/>
</dbReference>
<dbReference type="HAMAP" id="MF_01622">
    <property type="entry name" value="tRNA_sel_U_synth"/>
    <property type="match status" value="1"/>
</dbReference>
<reference evidence="4 5" key="1">
    <citation type="submission" date="2018-09" db="EMBL/GenBank/DDBJ databases">
        <title>Complete genome sequence of the hydrocarbonoclastic bacterium Alcaligenes aquatilis QD168, isolated from a crude-oil polluted marine sediment of Central Chile.</title>
        <authorList>
            <person name="Duran R.E."/>
            <person name="Barra B."/>
            <person name="Salva-Serra F."/>
            <person name="Mendez V."/>
            <person name="Moore E.R.B."/>
            <person name="Seeger M."/>
        </authorList>
    </citation>
    <scope>NUCLEOTIDE SEQUENCE [LARGE SCALE GENOMIC DNA]</scope>
    <source>
        <strain evidence="4 5">QD168</strain>
    </source>
</reference>
<proteinExistence type="inferred from homology"/>
<dbReference type="EC" id="2.9.1.3" evidence="2"/>
<evidence type="ECO:0000256" key="1">
    <source>
        <dbReference type="ARBA" id="ARBA00023266"/>
    </source>
</evidence>
<dbReference type="PANTHER" id="PTHR30401">
    <property type="entry name" value="TRNA 2-SELENOURIDINE SYNTHASE"/>
    <property type="match status" value="1"/>
</dbReference>
<keyword evidence="2" id="KW-0808">Transferase</keyword>
<dbReference type="InterPro" id="IPR058840">
    <property type="entry name" value="AAA_SelU"/>
</dbReference>
<comment type="catalytic activity">
    <reaction evidence="2">
        <text>5-methylaminomethyl-2-(Se-phospho)selenouridine(34) in tRNA + H2O = 5-methylaminomethyl-2-selenouridine(34) in tRNA + phosphate</text>
        <dbReference type="Rhea" id="RHEA:60176"/>
        <dbReference type="Rhea" id="RHEA-COMP:10196"/>
        <dbReference type="Rhea" id="RHEA-COMP:15523"/>
        <dbReference type="ChEBI" id="CHEBI:15377"/>
        <dbReference type="ChEBI" id="CHEBI:43474"/>
        <dbReference type="ChEBI" id="CHEBI:82743"/>
        <dbReference type="ChEBI" id="CHEBI:143702"/>
    </reaction>
</comment>
<dbReference type="GO" id="GO:0016765">
    <property type="term" value="F:transferase activity, transferring alkyl or aryl (other than methyl) groups"/>
    <property type="evidence" value="ECO:0007669"/>
    <property type="project" value="UniProtKB-UniRule"/>
</dbReference>
<protein>
    <recommendedName>
        <fullName evidence="2">tRNA 2-selenouridine synthase</fullName>
        <ecNumber evidence="2">2.9.1.3</ecNumber>
    </recommendedName>
</protein>
<dbReference type="InterPro" id="IPR017582">
    <property type="entry name" value="SelU"/>
</dbReference>
<comment type="subunit">
    <text evidence="2">Monomer.</text>
</comment>
<dbReference type="NCBIfam" id="TIGR03167">
    <property type="entry name" value="tRNA_sel_U_synt"/>
    <property type="match status" value="1"/>
</dbReference>
<dbReference type="InterPro" id="IPR036873">
    <property type="entry name" value="Rhodanese-like_dom_sf"/>
</dbReference>
<comment type="similarity">
    <text evidence="2">Belongs to the SelU family.</text>
</comment>
<name>A0A3G2HYR2_9BURK</name>
<dbReference type="GO" id="GO:0043828">
    <property type="term" value="F:tRNA 2-selenouridine synthase activity"/>
    <property type="evidence" value="ECO:0007669"/>
    <property type="project" value="UniProtKB-EC"/>
</dbReference>
<dbReference type="SMART" id="SM00450">
    <property type="entry name" value="RHOD"/>
    <property type="match status" value="1"/>
</dbReference>
<gene>
    <name evidence="4" type="primary">mnmH</name>
    <name evidence="2" type="synonym">selU</name>
    <name evidence="4" type="ORF">D3M96_18120</name>
</gene>
<dbReference type="RefSeq" id="WP_121739795.1">
    <property type="nucleotide sequence ID" value="NZ_CP032153.1"/>
</dbReference>
<dbReference type="Pfam" id="PF26341">
    <property type="entry name" value="AAA_SelU"/>
    <property type="match status" value="1"/>
</dbReference>
<evidence type="ECO:0000313" key="5">
    <source>
        <dbReference type="Proteomes" id="UP000268070"/>
    </source>
</evidence>
<evidence type="ECO:0000259" key="3">
    <source>
        <dbReference type="PROSITE" id="PS50206"/>
    </source>
</evidence>
<comment type="function">
    <text evidence="2">Involved in the post-transcriptional modification of the uridine at the wobble position (U34) of tRNA(Lys), tRNA(Glu) and tRNA(Gln). Catalyzes the conversion of 2-thiouridine (S2U-RNA) to 2-selenouridine (Se2U-RNA). Acts in a two-step process involving geranylation of 2-thiouridine (S2U) to S-geranyl-2-thiouridine (geS2U) and subsequent selenation of the latter derivative to 2-selenouridine (Se2U) in the tRNA chain.</text>
</comment>
<evidence type="ECO:0000313" key="4">
    <source>
        <dbReference type="EMBL" id="AYN22292.1"/>
    </source>
</evidence>
<dbReference type="KEGG" id="aaqu:D3M96_18120"/>
<keyword evidence="1 2" id="KW-0711">Selenium</keyword>
<evidence type="ECO:0000256" key="2">
    <source>
        <dbReference type="HAMAP-Rule" id="MF_01622"/>
    </source>
</evidence>
<comment type="catalytic activity">
    <reaction evidence="2">
        <text>5-methylaminomethyl-S-(2E)-geranyl-thiouridine(34) in tRNA + selenophosphate + H(+) = 5-methylaminomethyl-2-(Se-phospho)selenouridine(34) in tRNA + (2E)-thiogeraniol</text>
        <dbReference type="Rhea" id="RHEA:60172"/>
        <dbReference type="Rhea" id="RHEA-COMP:14654"/>
        <dbReference type="Rhea" id="RHEA-COMP:15523"/>
        <dbReference type="ChEBI" id="CHEBI:15378"/>
        <dbReference type="ChEBI" id="CHEBI:16144"/>
        <dbReference type="ChEBI" id="CHEBI:140632"/>
        <dbReference type="ChEBI" id="CHEBI:143702"/>
        <dbReference type="ChEBI" id="CHEBI:143703"/>
    </reaction>
</comment>
<dbReference type="OrthoDB" id="9808735at2"/>
<dbReference type="Gene3D" id="3.40.250.10">
    <property type="entry name" value="Rhodanese-like domain"/>
    <property type="match status" value="1"/>
</dbReference>
<sequence>MRPDTHHYRELFLNNAPLMDARAPIEFSKGAFPGALNLPLMNDEERHQVGICYKQHGQEAAIALGNKLVSGQIKEERLQAWAKFTQAHPDGYLYCFRGGLRSQITQTWLREEAGIRYPRVIGGYKAMRGFLLNNLEQTVSSARFQILGGMTGTGKTDVLQQLDHSLDLEGYAHHRGSSFGKHATAQPSQIDFEHHLSIAMLKKTAQGHQGFVLEDESQTIGRCSLPLNLYRGMQQWPLIWLEDSLENRITRIVRDYVQNLHAEFTQQSDPQTGFALFAEQLRQSLSRITKRLGHQRYQQLAAIMDAALQEQERSGALDGHREWIGDLLTQYYDPMYSYQREQKADRVIFQGDADAVLNYLRRHG</sequence>
<dbReference type="NCBIfam" id="NF008751">
    <property type="entry name" value="PRK11784.1-3"/>
    <property type="match status" value="1"/>
</dbReference>
<dbReference type="EMBL" id="CP032153">
    <property type="protein sequence ID" value="AYN22292.1"/>
    <property type="molecule type" value="Genomic_DNA"/>
</dbReference>
<dbReference type="SUPFAM" id="SSF52821">
    <property type="entry name" value="Rhodanese/Cell cycle control phosphatase"/>
    <property type="match status" value="1"/>
</dbReference>
<dbReference type="NCBIfam" id="NF008750">
    <property type="entry name" value="PRK11784.1-2"/>
    <property type="match status" value="1"/>
</dbReference>
<organism evidence="4 5">
    <name type="scientific">Alcaligenes aquatilis</name>
    <dbReference type="NCBI Taxonomy" id="323284"/>
    <lineage>
        <taxon>Bacteria</taxon>
        <taxon>Pseudomonadati</taxon>
        <taxon>Pseudomonadota</taxon>
        <taxon>Betaproteobacteria</taxon>
        <taxon>Burkholderiales</taxon>
        <taxon>Alcaligenaceae</taxon>
        <taxon>Alcaligenes</taxon>
    </lineage>
</organism>
<dbReference type="AlphaFoldDB" id="A0A3G2HYR2"/>
<feature type="active site" description="S-selanylcysteine intermediate" evidence="2">
    <location>
        <position position="95"/>
    </location>
</feature>
<comment type="catalytic activity">
    <reaction evidence="2">
        <text>5-methylaminomethyl-2-thiouridine(34) in tRNA + (2E)-geranyl diphosphate = 5-methylaminomethyl-S-(2E)-geranyl-thiouridine(34) in tRNA + diphosphate</text>
        <dbReference type="Rhea" id="RHEA:14085"/>
        <dbReference type="Rhea" id="RHEA-COMP:10195"/>
        <dbReference type="Rhea" id="RHEA-COMP:14654"/>
        <dbReference type="ChEBI" id="CHEBI:33019"/>
        <dbReference type="ChEBI" id="CHEBI:58057"/>
        <dbReference type="ChEBI" id="CHEBI:74455"/>
        <dbReference type="ChEBI" id="CHEBI:140632"/>
    </reaction>
</comment>
<accession>A0A3G2HYR2</accession>
<dbReference type="Proteomes" id="UP000268070">
    <property type="component" value="Chromosome"/>
</dbReference>
<dbReference type="PROSITE" id="PS50206">
    <property type="entry name" value="RHODANESE_3"/>
    <property type="match status" value="1"/>
</dbReference>